<dbReference type="PANTHER" id="PTHR43065">
    <property type="entry name" value="SENSOR HISTIDINE KINASE"/>
    <property type="match status" value="1"/>
</dbReference>
<feature type="domain" description="Histidine kinase" evidence="5">
    <location>
        <begin position="482"/>
        <end position="685"/>
    </location>
</feature>
<organism evidence="6 7">
    <name type="scientific">Skermanella cutis</name>
    <dbReference type="NCBI Taxonomy" id="2775420"/>
    <lineage>
        <taxon>Bacteria</taxon>
        <taxon>Pseudomonadati</taxon>
        <taxon>Pseudomonadota</taxon>
        <taxon>Alphaproteobacteria</taxon>
        <taxon>Rhodospirillales</taxon>
        <taxon>Azospirillaceae</taxon>
        <taxon>Skermanella</taxon>
    </lineage>
</organism>
<evidence type="ECO:0000256" key="2">
    <source>
        <dbReference type="ARBA" id="ARBA00012438"/>
    </source>
</evidence>
<dbReference type="InterPro" id="IPR004358">
    <property type="entry name" value="Sig_transdc_His_kin-like_C"/>
</dbReference>
<name>A0ABX7B2W5_9PROT</name>
<feature type="transmembrane region" description="Helical" evidence="4">
    <location>
        <begin position="6"/>
        <end position="29"/>
    </location>
</feature>
<dbReference type="PROSITE" id="PS50109">
    <property type="entry name" value="HIS_KIN"/>
    <property type="match status" value="1"/>
</dbReference>
<comment type="catalytic activity">
    <reaction evidence="1">
        <text>ATP + protein L-histidine = ADP + protein N-phospho-L-histidine.</text>
        <dbReference type="EC" id="2.7.13.3"/>
    </reaction>
</comment>
<feature type="transmembrane region" description="Helical" evidence="4">
    <location>
        <begin position="260"/>
        <end position="282"/>
    </location>
</feature>
<evidence type="ECO:0000313" key="7">
    <source>
        <dbReference type="Proteomes" id="UP000595197"/>
    </source>
</evidence>
<keyword evidence="6" id="KW-0808">Transferase</keyword>
<sequence length="696" mass="75191">MQLDQTMIGAATHGVAALTYLILTALLAGTWRRNRRGGAHGVALIAAAVLTAAWAGAEAFARIAALPPAVPESLLVLRSAGWLLFLLVVLREVTHGPAAGFWRNPLAAIAGAVTALALADAAVPLPAGGFADISLVAGLALAVLGLLMVENLFLFTRDSARWTFKHLLIGLGGLFAFDLFLHSGALLLGRTDPLALAARPLVQVLAVPFLLVSAARIRTLSFDVTISRETVLHTTALVGSGVYLLGVAAIGYLLRETSMTLGPLVQMLFFMGAVMVLAVLLLSGELRARARMAIARNFFSFTYDYRREWLRFIRTLSDSASKTGLHERAVRAMADLFECSSGALFLRGRGDIYAMAGRYNWSGGAGMLALPNALAERLGERRVVLNLRDGLDLSGDPAEQAVLGWLRRLNAPWLLVPLRLRDEIVGAIVLSEPRAPRDLTWEDEDLLEILGVQVGSYIAEEQASRALFEAQRFERLGQSFSFVAHDLKNMVSQLSLVLQHAEKHGDKPEFQRDTLETIGDSVERMRALLGRLRERAESGPEPVAGAADLRAMLLDVVEPRRHALPGLAFGRLDEGIAVAVDRLGFTSAVENLVQNAIDAARGRIRVSGFAEGGHAVVEVADDGPGMTDAFIRDHLFRPFASTKTTGYGIGMYQTRDLIERWGGHLEIESEVGAGTTARVLMPLALPKAHTERQALP</sequence>
<evidence type="ECO:0000259" key="5">
    <source>
        <dbReference type="PROSITE" id="PS50109"/>
    </source>
</evidence>
<dbReference type="SUPFAM" id="SSF55781">
    <property type="entry name" value="GAF domain-like"/>
    <property type="match status" value="1"/>
</dbReference>
<dbReference type="Gene3D" id="1.10.287.130">
    <property type="match status" value="1"/>
</dbReference>
<evidence type="ECO:0000256" key="4">
    <source>
        <dbReference type="SAM" id="Phobius"/>
    </source>
</evidence>
<dbReference type="Pfam" id="PF02518">
    <property type="entry name" value="HATPase_c"/>
    <property type="match status" value="1"/>
</dbReference>
<feature type="transmembrane region" description="Helical" evidence="4">
    <location>
        <begin position="75"/>
        <end position="94"/>
    </location>
</feature>
<dbReference type="NCBIfam" id="TIGR02916">
    <property type="entry name" value="PEP_his_kin"/>
    <property type="match status" value="1"/>
</dbReference>
<dbReference type="Pfam" id="PF01590">
    <property type="entry name" value="GAF"/>
    <property type="match status" value="1"/>
</dbReference>
<dbReference type="InterPro" id="IPR029016">
    <property type="entry name" value="GAF-like_dom_sf"/>
</dbReference>
<dbReference type="CDD" id="cd00075">
    <property type="entry name" value="HATPase"/>
    <property type="match status" value="1"/>
</dbReference>
<keyword evidence="6" id="KW-0418">Kinase</keyword>
<dbReference type="Proteomes" id="UP000595197">
    <property type="component" value="Chromosome"/>
</dbReference>
<feature type="transmembrane region" description="Helical" evidence="4">
    <location>
        <begin position="231"/>
        <end position="254"/>
    </location>
</feature>
<keyword evidence="4" id="KW-0812">Transmembrane</keyword>
<dbReference type="InterPro" id="IPR005467">
    <property type="entry name" value="His_kinase_dom"/>
</dbReference>
<dbReference type="SUPFAM" id="SSF47384">
    <property type="entry name" value="Homodimeric domain of signal transducing histidine kinase"/>
    <property type="match status" value="1"/>
</dbReference>
<feature type="transmembrane region" description="Helical" evidence="4">
    <location>
        <begin position="167"/>
        <end position="189"/>
    </location>
</feature>
<dbReference type="InterPro" id="IPR003018">
    <property type="entry name" value="GAF"/>
</dbReference>
<dbReference type="SMART" id="SM00388">
    <property type="entry name" value="HisKA"/>
    <property type="match status" value="1"/>
</dbReference>
<keyword evidence="3" id="KW-0597">Phosphoprotein</keyword>
<dbReference type="InterPro" id="IPR003594">
    <property type="entry name" value="HATPase_dom"/>
</dbReference>
<dbReference type="InterPro" id="IPR036890">
    <property type="entry name" value="HATPase_C_sf"/>
</dbReference>
<dbReference type="PRINTS" id="PR00344">
    <property type="entry name" value="BCTRLSENSOR"/>
</dbReference>
<evidence type="ECO:0000313" key="6">
    <source>
        <dbReference type="EMBL" id="QQP88679.1"/>
    </source>
</evidence>
<accession>A0ABX7B2W5</accession>
<reference evidence="6" key="1">
    <citation type="submission" date="2021-02" db="EMBL/GenBank/DDBJ databases">
        <title>Skermanella TT6 skin isolate.</title>
        <authorList>
            <person name="Lee K."/>
            <person name="Ganzorig M."/>
        </authorList>
    </citation>
    <scope>NUCLEOTIDE SEQUENCE</scope>
    <source>
        <strain evidence="6">TT6</strain>
    </source>
</reference>
<feature type="transmembrane region" description="Helical" evidence="4">
    <location>
        <begin position="133"/>
        <end position="155"/>
    </location>
</feature>
<keyword evidence="4" id="KW-1133">Transmembrane helix</keyword>
<dbReference type="EMBL" id="CP067420">
    <property type="protein sequence ID" value="QQP88679.1"/>
    <property type="molecule type" value="Genomic_DNA"/>
</dbReference>
<protein>
    <recommendedName>
        <fullName evidence="2">histidine kinase</fullName>
        <ecNumber evidence="2">2.7.13.3</ecNumber>
    </recommendedName>
</protein>
<dbReference type="RefSeq" id="WP_201073919.1">
    <property type="nucleotide sequence ID" value="NZ_CP067420.1"/>
</dbReference>
<dbReference type="GO" id="GO:0004673">
    <property type="term" value="F:protein histidine kinase activity"/>
    <property type="evidence" value="ECO:0007669"/>
    <property type="project" value="UniProtKB-EC"/>
</dbReference>
<proteinExistence type="predicted"/>
<dbReference type="InterPro" id="IPR003661">
    <property type="entry name" value="HisK_dim/P_dom"/>
</dbReference>
<feature type="transmembrane region" description="Helical" evidence="4">
    <location>
        <begin position="41"/>
        <end position="63"/>
    </location>
</feature>
<dbReference type="InterPro" id="IPR036097">
    <property type="entry name" value="HisK_dim/P_sf"/>
</dbReference>
<keyword evidence="4" id="KW-0472">Membrane</keyword>
<gene>
    <name evidence="6" type="primary">prsK</name>
    <name evidence="6" type="ORF">IGS68_22070</name>
</gene>
<dbReference type="CDD" id="cd00082">
    <property type="entry name" value="HisKA"/>
    <property type="match status" value="1"/>
</dbReference>
<dbReference type="EC" id="2.7.13.3" evidence="2"/>
<feature type="transmembrane region" description="Helical" evidence="4">
    <location>
        <begin position="106"/>
        <end position="127"/>
    </location>
</feature>
<dbReference type="SMART" id="SM00387">
    <property type="entry name" value="HATPase_c"/>
    <property type="match status" value="1"/>
</dbReference>
<dbReference type="PANTHER" id="PTHR43065:SF42">
    <property type="entry name" value="TWO-COMPONENT SENSOR PPRA"/>
    <property type="match status" value="1"/>
</dbReference>
<dbReference type="Gene3D" id="3.30.450.40">
    <property type="match status" value="1"/>
</dbReference>
<evidence type="ECO:0000256" key="3">
    <source>
        <dbReference type="ARBA" id="ARBA00022553"/>
    </source>
</evidence>
<dbReference type="InterPro" id="IPR014265">
    <property type="entry name" value="XrtA/PrsK"/>
</dbReference>
<dbReference type="SUPFAM" id="SSF55874">
    <property type="entry name" value="ATPase domain of HSP90 chaperone/DNA topoisomerase II/histidine kinase"/>
    <property type="match status" value="1"/>
</dbReference>
<evidence type="ECO:0000256" key="1">
    <source>
        <dbReference type="ARBA" id="ARBA00000085"/>
    </source>
</evidence>
<keyword evidence="7" id="KW-1185">Reference proteome</keyword>
<dbReference type="Gene3D" id="3.30.565.10">
    <property type="entry name" value="Histidine kinase-like ATPase, C-terminal domain"/>
    <property type="match status" value="1"/>
</dbReference>